<evidence type="ECO:0000259" key="1">
    <source>
        <dbReference type="Pfam" id="PF26312"/>
    </source>
</evidence>
<gene>
    <name evidence="2" type="ORF">SAMN05216174_105195</name>
</gene>
<dbReference type="EMBL" id="FMZZ01000005">
    <property type="protein sequence ID" value="SDC89687.1"/>
    <property type="molecule type" value="Genomic_DNA"/>
</dbReference>
<feature type="domain" description="DUF8083" evidence="1">
    <location>
        <begin position="7"/>
        <end position="296"/>
    </location>
</feature>
<reference evidence="3" key="1">
    <citation type="submission" date="2016-10" db="EMBL/GenBank/DDBJ databases">
        <authorList>
            <person name="Varghese N."/>
            <person name="Submissions S."/>
        </authorList>
    </citation>
    <scope>NUCLEOTIDE SEQUENCE [LARGE SCALE GENOMIC DNA]</scope>
    <source>
        <strain evidence="3">IBRC-M 10403</strain>
    </source>
</reference>
<evidence type="ECO:0000313" key="2">
    <source>
        <dbReference type="EMBL" id="SDC89687.1"/>
    </source>
</evidence>
<proteinExistence type="predicted"/>
<dbReference type="InterPro" id="IPR058396">
    <property type="entry name" value="DUF8083"/>
</dbReference>
<sequence>MRVPRPFVAYLRVYEPLSSFEEPLAGLLRGAVEAGGLDRADVTAREREVWLKSQLYAPPSTLPGELPDGRPAPSSLRDILVIDAAEVPTDQAEVGPGPLVCPLDLRARSAAAMVGFLAASSPTLRAEVLLSQTPENVRQKATSVLADLPSGAVHVVSTTWTVPLPWFSLVDPAHRHVVTATRDDPHRQVYWRVAMGDARRRVERARTLAMQTFGEVGPTKVLADTARWLANFDDRSAVELDYGGLVQLLDDKELVEDTSAEDVHAILDAIEASDPTQVGTRFERLRSFWGDLANREQAN</sequence>
<name>A0A1G6QDD6_9PSEU</name>
<dbReference type="AlphaFoldDB" id="A0A1G6QDD6"/>
<keyword evidence="3" id="KW-1185">Reference proteome</keyword>
<organism evidence="2 3">
    <name type="scientific">Actinokineospora iranica</name>
    <dbReference type="NCBI Taxonomy" id="1271860"/>
    <lineage>
        <taxon>Bacteria</taxon>
        <taxon>Bacillati</taxon>
        <taxon>Actinomycetota</taxon>
        <taxon>Actinomycetes</taxon>
        <taxon>Pseudonocardiales</taxon>
        <taxon>Pseudonocardiaceae</taxon>
        <taxon>Actinokineospora</taxon>
    </lineage>
</organism>
<evidence type="ECO:0000313" key="3">
    <source>
        <dbReference type="Proteomes" id="UP000199501"/>
    </source>
</evidence>
<protein>
    <recommendedName>
        <fullName evidence="1">DUF8083 domain-containing protein</fullName>
    </recommendedName>
</protein>
<accession>A0A1G6QDD6</accession>
<dbReference type="Proteomes" id="UP000199501">
    <property type="component" value="Unassembled WGS sequence"/>
</dbReference>
<dbReference type="STRING" id="1271860.SAMN05216174_105195"/>
<dbReference type="Pfam" id="PF26312">
    <property type="entry name" value="DUF8083"/>
    <property type="match status" value="1"/>
</dbReference>